<proteinExistence type="predicted"/>
<dbReference type="STRING" id="58919.A0A316ZA43"/>
<dbReference type="GeneID" id="37269869"/>
<feature type="region of interest" description="Disordered" evidence="1">
    <location>
        <begin position="385"/>
        <end position="404"/>
    </location>
</feature>
<evidence type="ECO:0000313" key="4">
    <source>
        <dbReference type="Proteomes" id="UP000245946"/>
    </source>
</evidence>
<organism evidence="3 4">
    <name type="scientific">Tilletiopsis washingtonensis</name>
    <dbReference type="NCBI Taxonomy" id="58919"/>
    <lineage>
        <taxon>Eukaryota</taxon>
        <taxon>Fungi</taxon>
        <taxon>Dikarya</taxon>
        <taxon>Basidiomycota</taxon>
        <taxon>Ustilaginomycotina</taxon>
        <taxon>Exobasidiomycetes</taxon>
        <taxon>Entylomatales</taxon>
        <taxon>Entylomatales incertae sedis</taxon>
        <taxon>Tilletiopsis</taxon>
    </lineage>
</organism>
<name>A0A316ZA43_9BASI</name>
<dbReference type="RefSeq" id="XP_025598445.1">
    <property type="nucleotide sequence ID" value="XM_025742325.1"/>
</dbReference>
<feature type="region of interest" description="Disordered" evidence="1">
    <location>
        <begin position="255"/>
        <end position="328"/>
    </location>
</feature>
<feature type="region of interest" description="Disordered" evidence="1">
    <location>
        <begin position="165"/>
        <end position="226"/>
    </location>
</feature>
<accession>A0A316ZA43</accession>
<sequence length="557" mass="58654">MSLVLRQQTNTTATASSSATAVLNTSIASPAKQHAPLGVILGVILGVLAILVFVLICLLRRRTAARSSQGDDAAPQSGVDASGTNDSAGAAGWLARLFALPELAVEQTPEPPAQESARERRRRLRLRRTDSGHSVKTIPAYNEDANDGELVLYKAETTSSFDVTLSADSSTDDASRDTTRRASRFSMPQTPTQREAQRDVAATARPLLQSDGAPRREGSHASRRSIIGNVRASLRRSLGGSRAFEDAEDEMMRMEGPEENDAQDIEAPSVPTEESPDYDTLYPTSSARSDEPLDPHSASPAASPERRRSTLRNIFVPRRGHAASRSAGRIGDLEAPRTAPATHRRFGSSASVLSSMSSLAPTPSRPSIGSYTLPRFIGSGMASSTSLLPDDASSSGAGTPLGRVISRPIEGSAVRSSFNLPSNARPTPEQLRFLASVESLGLYAMPVANAASSTDLPPAWDTLSVREEVASPTNSAPTTPAAASEPPRLGAPRPAPLLLPNERAARLEREASATSPTDARSPIRSPSSSTTAQAAAPVPAITVQHPEEGSASDTPTT</sequence>
<keyword evidence="2" id="KW-0472">Membrane</keyword>
<keyword evidence="2" id="KW-0812">Transmembrane</keyword>
<evidence type="ECO:0000256" key="2">
    <source>
        <dbReference type="SAM" id="Phobius"/>
    </source>
</evidence>
<feature type="transmembrane region" description="Helical" evidence="2">
    <location>
        <begin position="38"/>
        <end position="59"/>
    </location>
</feature>
<feature type="compositionally biased region" description="Polar residues" evidence="1">
    <location>
        <begin position="385"/>
        <end position="397"/>
    </location>
</feature>
<protein>
    <submittedName>
        <fullName evidence="3">Uncharacterized protein</fullName>
    </submittedName>
</protein>
<keyword evidence="4" id="KW-1185">Reference proteome</keyword>
<dbReference type="Proteomes" id="UP000245946">
    <property type="component" value="Unassembled WGS sequence"/>
</dbReference>
<dbReference type="OrthoDB" id="2804493at2759"/>
<evidence type="ECO:0000313" key="3">
    <source>
        <dbReference type="EMBL" id="PWN98166.1"/>
    </source>
</evidence>
<reference evidence="3 4" key="1">
    <citation type="journal article" date="2018" name="Mol. Biol. Evol.">
        <title>Broad Genomic Sampling Reveals a Smut Pathogenic Ancestry of the Fungal Clade Ustilaginomycotina.</title>
        <authorList>
            <person name="Kijpornyongpan T."/>
            <person name="Mondo S.J."/>
            <person name="Barry K."/>
            <person name="Sandor L."/>
            <person name="Lee J."/>
            <person name="Lipzen A."/>
            <person name="Pangilinan J."/>
            <person name="LaButti K."/>
            <person name="Hainaut M."/>
            <person name="Henrissat B."/>
            <person name="Grigoriev I.V."/>
            <person name="Spatafora J.W."/>
            <person name="Aime M.C."/>
        </authorList>
    </citation>
    <scope>NUCLEOTIDE SEQUENCE [LARGE SCALE GENOMIC DNA]</scope>
    <source>
        <strain evidence="3 4">MCA 4186</strain>
    </source>
</reference>
<feature type="region of interest" description="Disordered" evidence="1">
    <location>
        <begin position="105"/>
        <end position="139"/>
    </location>
</feature>
<gene>
    <name evidence="3" type="ORF">FA09DRAFT_329792</name>
</gene>
<dbReference type="EMBL" id="KZ819292">
    <property type="protein sequence ID" value="PWN98166.1"/>
    <property type="molecule type" value="Genomic_DNA"/>
</dbReference>
<feature type="compositionally biased region" description="Low complexity" evidence="1">
    <location>
        <begin position="470"/>
        <end position="502"/>
    </location>
</feature>
<evidence type="ECO:0000256" key="1">
    <source>
        <dbReference type="SAM" id="MobiDB-lite"/>
    </source>
</evidence>
<dbReference type="AlphaFoldDB" id="A0A316ZA43"/>
<keyword evidence="2" id="KW-1133">Transmembrane helix</keyword>
<feature type="region of interest" description="Disordered" evidence="1">
    <location>
        <begin position="467"/>
        <end position="557"/>
    </location>
</feature>
<feature type="compositionally biased region" description="Low complexity" evidence="1">
    <location>
        <begin position="519"/>
        <end position="544"/>
    </location>
</feature>